<feature type="domain" description="PTS EIIC type-1" evidence="14">
    <location>
        <begin position="98"/>
        <end position="453"/>
    </location>
</feature>
<feature type="transmembrane region" description="Helical" evidence="12">
    <location>
        <begin position="203"/>
        <end position="221"/>
    </location>
</feature>
<dbReference type="CDD" id="cd00212">
    <property type="entry name" value="PTS_IIB_glc"/>
    <property type="match status" value="1"/>
</dbReference>
<reference evidence="15 16" key="1">
    <citation type="submission" date="2021-06" db="EMBL/GenBank/DDBJ databases">
        <title>Leclercia pneumoniae sp. nov.</title>
        <authorList>
            <person name="Hoenemann M."/>
            <person name="Viehweger A."/>
            <person name="Dietze N."/>
        </authorList>
    </citation>
    <scope>NUCLEOTIDE SEQUENCE [LARGE SCALE GENOMIC DNA]</scope>
    <source>
        <strain evidence="16">49125</strain>
    </source>
</reference>
<evidence type="ECO:0000256" key="4">
    <source>
        <dbReference type="ARBA" id="ARBA00022597"/>
    </source>
</evidence>
<dbReference type="PROSITE" id="PS51098">
    <property type="entry name" value="PTS_EIIB_TYPE_1"/>
    <property type="match status" value="1"/>
</dbReference>
<evidence type="ECO:0000256" key="1">
    <source>
        <dbReference type="ARBA" id="ARBA00004651"/>
    </source>
</evidence>
<keyword evidence="7 12" id="KW-0812">Transmembrane</keyword>
<keyword evidence="16" id="KW-1185">Reference proteome</keyword>
<dbReference type="EMBL" id="CP076838">
    <property type="protein sequence ID" value="QWW79575.1"/>
    <property type="molecule type" value="Genomic_DNA"/>
</dbReference>
<comment type="subcellular location">
    <subcellularLocation>
        <location evidence="1">Cell membrane</location>
        <topology evidence="1">Multi-pass membrane protein</topology>
    </subcellularLocation>
</comment>
<dbReference type="InterPro" id="IPR001996">
    <property type="entry name" value="PTS_IIB_1"/>
</dbReference>
<keyword evidence="4" id="KW-0762">Sugar transport</keyword>
<dbReference type="Gene3D" id="3.30.1360.60">
    <property type="entry name" value="Glucose permease domain IIB"/>
    <property type="match status" value="1"/>
</dbReference>
<keyword evidence="2" id="KW-0813">Transport</keyword>
<dbReference type="InterPro" id="IPR013013">
    <property type="entry name" value="PTS_EIIC_1"/>
</dbReference>
<evidence type="ECO:0000313" key="15">
    <source>
        <dbReference type="EMBL" id="QWW79575.1"/>
    </source>
</evidence>
<evidence type="ECO:0000256" key="5">
    <source>
        <dbReference type="ARBA" id="ARBA00022679"/>
    </source>
</evidence>
<dbReference type="Pfam" id="PF02378">
    <property type="entry name" value="PTS_EIIC"/>
    <property type="match status" value="1"/>
</dbReference>
<dbReference type="PANTHER" id="PTHR30175">
    <property type="entry name" value="PHOSPHOTRANSFERASE SYSTEM TRANSPORT PROTEIN"/>
    <property type="match status" value="1"/>
</dbReference>
<organism evidence="15 16">
    <name type="scientific">Leclercia pneumoniae</name>
    <dbReference type="NCBI Taxonomy" id="2815358"/>
    <lineage>
        <taxon>Bacteria</taxon>
        <taxon>Pseudomonadati</taxon>
        <taxon>Pseudomonadota</taxon>
        <taxon>Gammaproteobacteria</taxon>
        <taxon>Enterobacterales</taxon>
        <taxon>Enterobacteriaceae</taxon>
        <taxon>Leclercia</taxon>
    </lineage>
</organism>
<keyword evidence="8" id="KW-0418">Kinase</keyword>
<dbReference type="PROSITE" id="PS01035">
    <property type="entry name" value="PTS_EIIB_TYPE_1_CYS"/>
    <property type="match status" value="1"/>
</dbReference>
<evidence type="ECO:0000259" key="14">
    <source>
        <dbReference type="PROSITE" id="PS51103"/>
    </source>
</evidence>
<evidence type="ECO:0000256" key="11">
    <source>
        <dbReference type="PROSITE-ProRule" id="PRU00421"/>
    </source>
</evidence>
<feature type="transmembrane region" description="Helical" evidence="12">
    <location>
        <begin position="242"/>
        <end position="264"/>
    </location>
</feature>
<evidence type="ECO:0000256" key="6">
    <source>
        <dbReference type="ARBA" id="ARBA00022683"/>
    </source>
</evidence>
<accession>A0ABX8JTD0</accession>
<keyword evidence="6" id="KW-0598">Phosphotransferase system</keyword>
<keyword evidence="5" id="KW-0808">Transferase</keyword>
<keyword evidence="3" id="KW-1003">Cell membrane</keyword>
<proteinExistence type="predicted"/>
<dbReference type="Proteomes" id="UP000683497">
    <property type="component" value="Chromosome"/>
</dbReference>
<name>A0ABX8JTD0_9ENTR</name>
<dbReference type="SUPFAM" id="SSF55604">
    <property type="entry name" value="Glucose permease domain IIB"/>
    <property type="match status" value="1"/>
</dbReference>
<feature type="transmembrane region" description="Helical" evidence="12">
    <location>
        <begin position="171"/>
        <end position="191"/>
    </location>
</feature>
<feature type="transmembrane region" description="Helical" evidence="12">
    <location>
        <begin position="103"/>
        <end position="127"/>
    </location>
</feature>
<evidence type="ECO:0000256" key="7">
    <source>
        <dbReference type="ARBA" id="ARBA00022692"/>
    </source>
</evidence>
<feature type="transmembrane region" description="Helical" evidence="12">
    <location>
        <begin position="374"/>
        <end position="392"/>
    </location>
</feature>
<evidence type="ECO:0000256" key="9">
    <source>
        <dbReference type="ARBA" id="ARBA00022989"/>
    </source>
</evidence>
<feature type="active site" description="Phosphocysteine intermediate; for EIIB activity" evidence="11">
    <location>
        <position position="23"/>
    </location>
</feature>
<dbReference type="Pfam" id="PF00367">
    <property type="entry name" value="PTS_EIIB"/>
    <property type="match status" value="1"/>
</dbReference>
<evidence type="ECO:0000256" key="3">
    <source>
        <dbReference type="ARBA" id="ARBA00022475"/>
    </source>
</evidence>
<dbReference type="InterPro" id="IPR036878">
    <property type="entry name" value="Glu_permease_IIB"/>
</dbReference>
<dbReference type="PANTHER" id="PTHR30175:SF1">
    <property type="entry name" value="PTS SYSTEM ARBUTIN-, CELLOBIOSE-, AND SALICIN-SPECIFIC EIIBC COMPONENT-RELATED"/>
    <property type="match status" value="1"/>
</dbReference>
<dbReference type="InterPro" id="IPR003352">
    <property type="entry name" value="PTS_EIIC"/>
</dbReference>
<keyword evidence="9 12" id="KW-1133">Transmembrane helix</keyword>
<evidence type="ECO:0000256" key="12">
    <source>
        <dbReference type="SAM" id="Phobius"/>
    </source>
</evidence>
<gene>
    <name evidence="15" type="ORF">KQ929_20595</name>
</gene>
<feature type="transmembrane region" description="Helical" evidence="12">
    <location>
        <begin position="419"/>
        <end position="446"/>
    </location>
</feature>
<feature type="transmembrane region" description="Helical" evidence="12">
    <location>
        <begin position="139"/>
        <end position="159"/>
    </location>
</feature>
<sequence length="453" mass="48110">MELAEKIVTGVGGKENILSLLHCATRLRFRLKERDKATPEILKNTPGIIMVVESAGQFQVVIGNHVHDVYNAINALIGEKAPASMDTATGNLINRFIYTVSSIFTPLIGVMAATGILKGALAAGVVFDVLTEQSGTYRILFSASDALFYFFPVILGYTAGKQFGGNPFVSMAIGGALIHPTIIQSLGSAAATPHEFMGLPVTFINYSASVIPIIFSAWFCCVVEKRLNNWLPSSMKNFVTPLLCLMVTTPLAFLVIGPLATWISNGIAQGYLALYGFAPGVAGIVMGGLWQVFVMFGLHWGLVPLCINNFTVLGYDSLLPLLVPAILAQVGAALAMFCFERDPQKRVVAGSAAITGLFGITEPAVYGVNLPRKYPFYIACISGACGGLLVGLAQTKAWSFGMPGIFTFMQILPPGGVDYSVWACLLGSALALAAAFIGSLLFCYFADKASAVA</sequence>
<evidence type="ECO:0000256" key="2">
    <source>
        <dbReference type="ARBA" id="ARBA00022448"/>
    </source>
</evidence>
<evidence type="ECO:0000313" key="16">
    <source>
        <dbReference type="Proteomes" id="UP000683497"/>
    </source>
</evidence>
<feature type="transmembrane region" description="Helical" evidence="12">
    <location>
        <begin position="347"/>
        <end position="368"/>
    </location>
</feature>
<keyword evidence="10 12" id="KW-0472">Membrane</keyword>
<dbReference type="InterPro" id="IPR018113">
    <property type="entry name" value="PTrfase_EIIB_Cys"/>
</dbReference>
<evidence type="ECO:0000256" key="10">
    <source>
        <dbReference type="ARBA" id="ARBA00023136"/>
    </source>
</evidence>
<dbReference type="PROSITE" id="PS51103">
    <property type="entry name" value="PTS_EIIC_TYPE_1"/>
    <property type="match status" value="1"/>
</dbReference>
<evidence type="ECO:0000259" key="13">
    <source>
        <dbReference type="PROSITE" id="PS51098"/>
    </source>
</evidence>
<feature type="transmembrane region" description="Helical" evidence="12">
    <location>
        <begin position="321"/>
        <end position="340"/>
    </location>
</feature>
<evidence type="ECO:0000256" key="8">
    <source>
        <dbReference type="ARBA" id="ARBA00022777"/>
    </source>
</evidence>
<feature type="domain" description="PTS EIIB type-1" evidence="13">
    <location>
        <begin position="1"/>
        <end position="83"/>
    </location>
</feature>
<dbReference type="InterPro" id="IPR050558">
    <property type="entry name" value="PTS_Sugar-Specific_Components"/>
</dbReference>
<protein>
    <submittedName>
        <fullName evidence="15">PTS transporter subunit EIIC</fullName>
    </submittedName>
</protein>